<dbReference type="RefSeq" id="WP_212010604.1">
    <property type="nucleotide sequence ID" value="NZ_JAAFYZ010000062.1"/>
</dbReference>
<protein>
    <recommendedName>
        <fullName evidence="4">Lipoprotein</fullName>
    </recommendedName>
</protein>
<proteinExistence type="predicted"/>
<dbReference type="PROSITE" id="PS51257">
    <property type="entry name" value="PROKAR_LIPOPROTEIN"/>
    <property type="match status" value="1"/>
</dbReference>
<evidence type="ECO:0000313" key="3">
    <source>
        <dbReference type="Proteomes" id="UP000730482"/>
    </source>
</evidence>
<keyword evidence="3" id="KW-1185">Reference proteome</keyword>
<dbReference type="EMBL" id="JAAFYZ010000062">
    <property type="protein sequence ID" value="MBS2549027.1"/>
    <property type="molecule type" value="Genomic_DNA"/>
</dbReference>
<accession>A0ABS5KSK5</accession>
<sequence>MARRPALVALATVMVIAGAAGCGGGSKNYKSQVSIEQIVPTDQVDFIVTGLFTNPYPNKGVTARVTLNLHIQAAGKCAGGAGDEYGGQQSPLDFVAPGATVTFQLHCSGYLPSDPSPSLAEVEKVTIGDPDS</sequence>
<evidence type="ECO:0000313" key="2">
    <source>
        <dbReference type="EMBL" id="MBS2549027.1"/>
    </source>
</evidence>
<evidence type="ECO:0008006" key="4">
    <source>
        <dbReference type="Google" id="ProtNLM"/>
    </source>
</evidence>
<evidence type="ECO:0000256" key="1">
    <source>
        <dbReference type="SAM" id="MobiDB-lite"/>
    </source>
</evidence>
<comment type="caution">
    <text evidence="2">The sequence shown here is derived from an EMBL/GenBank/DDBJ whole genome shotgun (WGS) entry which is preliminary data.</text>
</comment>
<gene>
    <name evidence="2" type="ORF">KGQ19_19355</name>
</gene>
<feature type="region of interest" description="Disordered" evidence="1">
    <location>
        <begin position="111"/>
        <end position="132"/>
    </location>
</feature>
<reference evidence="2 3" key="1">
    <citation type="submission" date="2020-02" db="EMBL/GenBank/DDBJ databases">
        <title>Acidophilic actinobacteria isolated from forest soil.</title>
        <authorList>
            <person name="Golinska P."/>
        </authorList>
    </citation>
    <scope>NUCLEOTIDE SEQUENCE [LARGE SCALE GENOMIC DNA]</scope>
    <source>
        <strain evidence="2 3">NL8</strain>
    </source>
</reference>
<dbReference type="Proteomes" id="UP000730482">
    <property type="component" value="Unassembled WGS sequence"/>
</dbReference>
<organism evidence="2 3">
    <name type="scientific">Catenulispora pinistramenti</name>
    <dbReference type="NCBI Taxonomy" id="2705254"/>
    <lineage>
        <taxon>Bacteria</taxon>
        <taxon>Bacillati</taxon>
        <taxon>Actinomycetota</taxon>
        <taxon>Actinomycetes</taxon>
        <taxon>Catenulisporales</taxon>
        <taxon>Catenulisporaceae</taxon>
        <taxon>Catenulispora</taxon>
    </lineage>
</organism>
<name>A0ABS5KSK5_9ACTN</name>